<name>A0A1F5MFI2_9BACT</name>
<sequence>MSAIHFSYFGMAQRTLILFPGWTHPAQKEPKFINELSKKFKIASLELPGYMHNQDLSNYQDFLFLARELHTELKKTEINFSAFVGFSLGSRLISTYLKFYPNDIKCIFISYPTEPYQLPIWARLLVNNRLFIDILRRNKQFKQFVVNKALRTINQDKTAVFHPDRVTLMGAFDSLIGLITSEVNLDTYKNLATFIYGEHDEYLFGAQKKNLNHLKIVKGAAHNCVRGHEMEIVNLIIQAVGK</sequence>
<dbReference type="AlphaFoldDB" id="A0A1F5MFI2"/>
<dbReference type="InterPro" id="IPR000073">
    <property type="entry name" value="AB_hydrolase_1"/>
</dbReference>
<proteinExistence type="predicted"/>
<dbReference type="EMBL" id="MFDU01000045">
    <property type="protein sequence ID" value="OGE64127.1"/>
    <property type="molecule type" value="Genomic_DNA"/>
</dbReference>
<evidence type="ECO:0000313" key="3">
    <source>
        <dbReference type="Proteomes" id="UP000183317"/>
    </source>
</evidence>
<comment type="caution">
    <text evidence="2">The sequence shown here is derived from an EMBL/GenBank/DDBJ whole genome shotgun (WGS) entry which is preliminary data.</text>
</comment>
<dbReference type="SUPFAM" id="SSF53474">
    <property type="entry name" value="alpha/beta-Hydrolases"/>
    <property type="match status" value="1"/>
</dbReference>
<evidence type="ECO:0000313" key="2">
    <source>
        <dbReference type="EMBL" id="OGE64127.1"/>
    </source>
</evidence>
<protein>
    <recommendedName>
        <fullName evidence="1">AB hydrolase-1 domain-containing protein</fullName>
    </recommendedName>
</protein>
<gene>
    <name evidence="2" type="ORF">A3J13_01700</name>
</gene>
<dbReference type="Proteomes" id="UP000183317">
    <property type="component" value="Unassembled WGS sequence"/>
</dbReference>
<dbReference type="Gene3D" id="3.40.50.1820">
    <property type="entry name" value="alpha/beta hydrolase"/>
    <property type="match status" value="1"/>
</dbReference>
<organism evidence="2 3">
    <name type="scientific">Candidatus Daviesbacteria bacterium RIFCSPLOWO2_02_FULL_36_8</name>
    <dbReference type="NCBI Taxonomy" id="1797793"/>
    <lineage>
        <taxon>Bacteria</taxon>
        <taxon>Candidatus Daviesiibacteriota</taxon>
    </lineage>
</organism>
<dbReference type="InterPro" id="IPR029058">
    <property type="entry name" value="AB_hydrolase_fold"/>
</dbReference>
<reference evidence="2 3" key="1">
    <citation type="journal article" date="2016" name="Nat. Commun.">
        <title>Thousands of microbial genomes shed light on interconnected biogeochemical processes in an aquifer system.</title>
        <authorList>
            <person name="Anantharaman K."/>
            <person name="Brown C.T."/>
            <person name="Hug L.A."/>
            <person name="Sharon I."/>
            <person name="Castelle C.J."/>
            <person name="Probst A.J."/>
            <person name="Thomas B.C."/>
            <person name="Singh A."/>
            <person name="Wilkins M.J."/>
            <person name="Karaoz U."/>
            <person name="Brodie E.L."/>
            <person name="Williams K.H."/>
            <person name="Hubbard S.S."/>
            <person name="Banfield J.F."/>
        </authorList>
    </citation>
    <scope>NUCLEOTIDE SEQUENCE [LARGE SCALE GENOMIC DNA]</scope>
</reference>
<accession>A0A1F5MFI2</accession>
<dbReference type="Pfam" id="PF00561">
    <property type="entry name" value="Abhydrolase_1"/>
    <property type="match status" value="1"/>
</dbReference>
<feature type="domain" description="AB hydrolase-1" evidence="1">
    <location>
        <begin position="15"/>
        <end position="126"/>
    </location>
</feature>
<evidence type="ECO:0000259" key="1">
    <source>
        <dbReference type="Pfam" id="PF00561"/>
    </source>
</evidence>